<dbReference type="EMBL" id="CAIT01000006">
    <property type="protein sequence ID" value="CCH53074.1"/>
    <property type="molecule type" value="Genomic_DNA"/>
</dbReference>
<dbReference type="RefSeq" id="WP_009281658.1">
    <property type="nucleotide sequence ID" value="NZ_CAIT01000006.1"/>
</dbReference>
<comment type="caution">
    <text evidence="2">The sequence shown here is derived from an EMBL/GenBank/DDBJ whole genome shotgun (WGS) entry which is preliminary data.</text>
</comment>
<evidence type="ECO:0008006" key="4">
    <source>
        <dbReference type="Google" id="ProtNLM"/>
    </source>
</evidence>
<keyword evidence="3" id="KW-1185">Reference proteome</keyword>
<evidence type="ECO:0000313" key="2">
    <source>
        <dbReference type="EMBL" id="CCH53074.1"/>
    </source>
</evidence>
<dbReference type="STRING" id="1185876.BN8_02137"/>
<sequence>MTYFRALSTLTWFIAGCLLFSACQNSDDPSPGTAPEQLIVNKWWCPTGVYAQQYFNSDGSWQQRLRTTDSPDTGKWAFSPDKKTITISDVKGGTTPQLITQWSYTITKLESESLDLTFSGIAISYKPCP</sequence>
<feature type="chain" id="PRO_5003659517" description="Lipocalin-like domain-containing protein" evidence="1">
    <location>
        <begin position="27"/>
        <end position="129"/>
    </location>
</feature>
<evidence type="ECO:0000256" key="1">
    <source>
        <dbReference type="SAM" id="SignalP"/>
    </source>
</evidence>
<name>I2GGP9_9BACT</name>
<evidence type="ECO:0000313" key="3">
    <source>
        <dbReference type="Proteomes" id="UP000009309"/>
    </source>
</evidence>
<feature type="signal peptide" evidence="1">
    <location>
        <begin position="1"/>
        <end position="26"/>
    </location>
</feature>
<dbReference type="OrthoDB" id="962706at2"/>
<dbReference type="PROSITE" id="PS51257">
    <property type="entry name" value="PROKAR_LIPOPROTEIN"/>
    <property type="match status" value="1"/>
</dbReference>
<organism evidence="2 3">
    <name type="scientific">Fibrisoma limi BUZ 3</name>
    <dbReference type="NCBI Taxonomy" id="1185876"/>
    <lineage>
        <taxon>Bacteria</taxon>
        <taxon>Pseudomonadati</taxon>
        <taxon>Bacteroidota</taxon>
        <taxon>Cytophagia</taxon>
        <taxon>Cytophagales</taxon>
        <taxon>Spirosomataceae</taxon>
        <taxon>Fibrisoma</taxon>
    </lineage>
</organism>
<dbReference type="Proteomes" id="UP000009309">
    <property type="component" value="Unassembled WGS sequence"/>
</dbReference>
<reference evidence="2 3" key="1">
    <citation type="journal article" date="2012" name="J. Bacteriol.">
        <title>Genome Sequence of the Filamentous Bacterium Fibrisoma limi BUZ 3T.</title>
        <authorList>
            <person name="Filippini M."/>
            <person name="Qi W."/>
            <person name="Jaenicke S."/>
            <person name="Goesmann A."/>
            <person name="Smits T.H."/>
            <person name="Bagheri H.C."/>
        </authorList>
    </citation>
    <scope>NUCLEOTIDE SEQUENCE [LARGE SCALE GENOMIC DNA]</scope>
    <source>
        <strain evidence="3">BUZ 3T</strain>
    </source>
</reference>
<dbReference type="AlphaFoldDB" id="I2GGP9"/>
<proteinExistence type="predicted"/>
<gene>
    <name evidence="2" type="ORF">BN8_02137</name>
</gene>
<protein>
    <recommendedName>
        <fullName evidence="4">Lipocalin-like domain-containing protein</fullName>
    </recommendedName>
</protein>
<keyword evidence="1" id="KW-0732">Signal</keyword>
<accession>I2GGP9</accession>